<evidence type="ECO:0000313" key="8">
    <source>
        <dbReference type="EMBL" id="KFA64902.1"/>
    </source>
</evidence>
<keyword evidence="3 5" id="KW-1133">Transmembrane helix</keyword>
<sequence length="707" mass="80260">MPPNQPPLNNTYVILYEFSDLDVNTAAEQFAELCQDLEQAGLQCDVRPGDDESLLIFAKAPPEILKSAVLDLRVKDYLFGITSTHPPVESTKHGVEGDNEAEDLLSMYHLVNWPKSSGGAAITPEFGKWQNIKSIFPIHNSAANKALLRRFSKRLFLSHDDLDQIRNLFGVKVAFYFAYMQTYLAFLLFPALTGIYAWFFLPKYSLIYSIITLLGCTVFLEYWKIKQSDLAIRWNVQGVGRAKVNRANFQSHGTTLDETGRIRHRFPKWKYIARQMLQVPFFILALICLGVVIFLVFCIEVLISEVYDGAYKFYLQYLPTILLAVCIPYINSFFENVAGALAEYENHRTQDYYEMSLSQKIFVLSFIANYLPIFLTAFVYVPMGDSVMSYLVSLLQAVLSSGMSKHLGISSFQQEPDRLRDEVIALTVTGQLSDMVEELILPFFVHRARRWYREYQHRRAHGALAGTISPDDPSERAFLQEMRRQASLPSYDVQADISEMVIQFGYLALFSPVWPLISIGFVVNNWIELRSDFFKICNDHRRPHPTRTDGLGPWIASLDTLAVLGSISTGAIVHMFGATLAHGSDASSMLTVLIRYFPWWTLPVTIFFSEHMFLVLRAGAQFMLRGLGSRMASQERKDKYARRKQRWDSMVGSASEGRSSALGTTELKIDVDATKGKWGNNQTQEHGVSLIRLLKQAKGEVSATKQD</sequence>
<feature type="transmembrane region" description="Helical" evidence="5">
    <location>
        <begin position="173"/>
        <end position="199"/>
    </location>
</feature>
<protein>
    <submittedName>
        <fullName evidence="8">Uncharacterized protein</fullName>
    </submittedName>
</protein>
<dbReference type="InterPro" id="IPR049456">
    <property type="entry name" value="Anoctamin_N_fung"/>
</dbReference>
<dbReference type="InParanoid" id="A0A084QLR7"/>
<keyword evidence="4 5" id="KW-0472">Membrane</keyword>
<dbReference type="HOGENOM" id="CLU_010867_0_0_1"/>
<dbReference type="PANTHER" id="PTHR12308">
    <property type="entry name" value="ANOCTAMIN"/>
    <property type="match status" value="1"/>
</dbReference>
<organism evidence="8 9">
    <name type="scientific">Stachybotrys chlorohalonatus (strain IBT 40285)</name>
    <dbReference type="NCBI Taxonomy" id="1283841"/>
    <lineage>
        <taxon>Eukaryota</taxon>
        <taxon>Fungi</taxon>
        <taxon>Dikarya</taxon>
        <taxon>Ascomycota</taxon>
        <taxon>Pezizomycotina</taxon>
        <taxon>Sordariomycetes</taxon>
        <taxon>Hypocreomycetidae</taxon>
        <taxon>Hypocreales</taxon>
        <taxon>Stachybotryaceae</taxon>
        <taxon>Stachybotrys</taxon>
    </lineage>
</organism>
<evidence type="ECO:0000259" key="6">
    <source>
        <dbReference type="Pfam" id="PF04547"/>
    </source>
</evidence>
<reference evidence="8 9" key="1">
    <citation type="journal article" date="2014" name="BMC Genomics">
        <title>Comparative genome sequencing reveals chemotype-specific gene clusters in the toxigenic black mold Stachybotrys.</title>
        <authorList>
            <person name="Semeiks J."/>
            <person name="Borek D."/>
            <person name="Otwinowski Z."/>
            <person name="Grishin N.V."/>
        </authorList>
    </citation>
    <scope>NUCLEOTIDE SEQUENCE [LARGE SCALE GENOMIC DNA]</scope>
    <source>
        <strain evidence="8 9">IBT 40285</strain>
    </source>
</reference>
<dbReference type="GO" id="GO:0005254">
    <property type="term" value="F:chloride channel activity"/>
    <property type="evidence" value="ECO:0007669"/>
    <property type="project" value="TreeGrafter"/>
</dbReference>
<feature type="domain" description="Anoctamin alpha-beta plait" evidence="7">
    <location>
        <begin position="11"/>
        <end position="132"/>
    </location>
</feature>
<dbReference type="Proteomes" id="UP000028524">
    <property type="component" value="Unassembled WGS sequence"/>
</dbReference>
<dbReference type="Pfam" id="PF20877">
    <property type="entry name" value="Anoctamin_N"/>
    <property type="match status" value="1"/>
</dbReference>
<feature type="transmembrane region" description="Helical" evidence="5">
    <location>
        <begin position="551"/>
        <end position="576"/>
    </location>
</feature>
<dbReference type="PANTHER" id="PTHR12308:SF73">
    <property type="entry name" value="ANOCTAMIN"/>
    <property type="match status" value="1"/>
</dbReference>
<feature type="transmembrane region" description="Helical" evidence="5">
    <location>
        <begin position="596"/>
        <end position="616"/>
    </location>
</feature>
<dbReference type="GO" id="GO:0032541">
    <property type="term" value="C:cortical endoplasmic reticulum"/>
    <property type="evidence" value="ECO:0007669"/>
    <property type="project" value="TreeGrafter"/>
</dbReference>
<evidence type="ECO:0000259" key="7">
    <source>
        <dbReference type="Pfam" id="PF20877"/>
    </source>
</evidence>
<keyword evidence="2 5" id="KW-0812">Transmembrane</keyword>
<proteinExistence type="predicted"/>
<dbReference type="OrthoDB" id="296386at2759"/>
<evidence type="ECO:0000256" key="2">
    <source>
        <dbReference type="ARBA" id="ARBA00022692"/>
    </source>
</evidence>
<keyword evidence="9" id="KW-1185">Reference proteome</keyword>
<dbReference type="InterPro" id="IPR049452">
    <property type="entry name" value="Anoctamin_TM"/>
</dbReference>
<evidence type="ECO:0000313" key="9">
    <source>
        <dbReference type="Proteomes" id="UP000028524"/>
    </source>
</evidence>
<dbReference type="GO" id="GO:0016020">
    <property type="term" value="C:membrane"/>
    <property type="evidence" value="ECO:0007669"/>
    <property type="project" value="UniProtKB-SubCell"/>
</dbReference>
<dbReference type="Pfam" id="PF04547">
    <property type="entry name" value="Anoctamin"/>
    <property type="match status" value="1"/>
</dbReference>
<dbReference type="OMA" id="MFSTIWP"/>
<evidence type="ECO:0000256" key="3">
    <source>
        <dbReference type="ARBA" id="ARBA00022989"/>
    </source>
</evidence>
<name>A0A084QLR7_STAC4</name>
<dbReference type="InterPro" id="IPR007632">
    <property type="entry name" value="Anoctamin"/>
</dbReference>
<accession>A0A084QLR7</accession>
<feature type="transmembrane region" description="Helical" evidence="5">
    <location>
        <begin position="315"/>
        <end position="341"/>
    </location>
</feature>
<feature type="domain" description="Anoctamin transmembrane" evidence="6">
    <location>
        <begin position="165"/>
        <end position="634"/>
    </location>
</feature>
<gene>
    <name evidence="8" type="ORF">S40285_02868</name>
</gene>
<evidence type="ECO:0000256" key="5">
    <source>
        <dbReference type="SAM" id="Phobius"/>
    </source>
</evidence>
<comment type="subcellular location">
    <subcellularLocation>
        <location evidence="1">Membrane</location>
        <topology evidence="1">Multi-pass membrane protein</topology>
    </subcellularLocation>
</comment>
<feature type="transmembrane region" description="Helical" evidence="5">
    <location>
        <begin position="205"/>
        <end position="223"/>
    </location>
</feature>
<dbReference type="FunCoup" id="A0A084QLR7">
    <property type="interactions" value="298"/>
</dbReference>
<dbReference type="AlphaFoldDB" id="A0A084QLR7"/>
<dbReference type="EMBL" id="KL660643">
    <property type="protein sequence ID" value="KFA64902.1"/>
    <property type="molecule type" value="Genomic_DNA"/>
</dbReference>
<feature type="transmembrane region" description="Helical" evidence="5">
    <location>
        <begin position="361"/>
        <end position="381"/>
    </location>
</feature>
<feature type="transmembrane region" description="Helical" evidence="5">
    <location>
        <begin position="279"/>
        <end position="303"/>
    </location>
</feature>
<evidence type="ECO:0000256" key="4">
    <source>
        <dbReference type="ARBA" id="ARBA00023136"/>
    </source>
</evidence>
<evidence type="ECO:0000256" key="1">
    <source>
        <dbReference type="ARBA" id="ARBA00004141"/>
    </source>
</evidence>